<organism evidence="2 3">
    <name type="scientific">Ganoderma sinense ZZ0214-1</name>
    <dbReference type="NCBI Taxonomy" id="1077348"/>
    <lineage>
        <taxon>Eukaryota</taxon>
        <taxon>Fungi</taxon>
        <taxon>Dikarya</taxon>
        <taxon>Basidiomycota</taxon>
        <taxon>Agaricomycotina</taxon>
        <taxon>Agaricomycetes</taxon>
        <taxon>Polyporales</taxon>
        <taxon>Polyporaceae</taxon>
        <taxon>Ganoderma</taxon>
    </lineage>
</organism>
<feature type="region of interest" description="Disordered" evidence="1">
    <location>
        <begin position="157"/>
        <end position="205"/>
    </location>
</feature>
<evidence type="ECO:0008006" key="4">
    <source>
        <dbReference type="Google" id="ProtNLM"/>
    </source>
</evidence>
<dbReference type="EMBL" id="AYKW01000023">
    <property type="protein sequence ID" value="PIL29195.1"/>
    <property type="molecule type" value="Genomic_DNA"/>
</dbReference>
<dbReference type="Proteomes" id="UP000230002">
    <property type="component" value="Unassembled WGS sequence"/>
</dbReference>
<evidence type="ECO:0000256" key="1">
    <source>
        <dbReference type="SAM" id="MobiDB-lite"/>
    </source>
</evidence>
<name>A0A2G8S619_9APHY</name>
<feature type="compositionally biased region" description="Acidic residues" evidence="1">
    <location>
        <begin position="158"/>
        <end position="168"/>
    </location>
</feature>
<keyword evidence="3" id="KW-1185">Reference proteome</keyword>
<proteinExistence type="predicted"/>
<dbReference type="AlphaFoldDB" id="A0A2G8S619"/>
<evidence type="ECO:0000313" key="2">
    <source>
        <dbReference type="EMBL" id="PIL29195.1"/>
    </source>
</evidence>
<accession>A0A2G8S619</accession>
<sequence>MSERHTGAFIYGDGSELHDQCAVYPQAPPANDCDSDHASDCRTLRENEEVSSTSSPGSSPYEVSKLEADLYYFGIRGPRFLGPKLIFRTSKDVFTPPVPERNARRMQLIPVYEHNELGRDDLWATVRSKIVGLLDQRNIKHSSVDLVRFRWVEKNVDNEDNGDNETNEANEGNEGGEDESDDEDYEGDEEGEDESDDDGGDDTEVEDVDYEIPSVLSGPKLFAPVSDFDPLKAVIDPMTTALSLPIAGLKTLDNEGTMGFYFRDGDALYGVTARHVLFSDDEGNDSYTYIGGPKKEVVLMGGRAFTDFLTSTQHRIEVLNLVLTSLESQARTTTRRLESSGPNAEQMAHGLAKTEAELSDVRVEIEEVSKFLMNIKKEWTKPKDRVIGHAVWAPSISVSTPSEGYTKDICVVKLDENKFSQNFRGNVLDLGPEKERAHFIGLMLMCPRIDAPPDFEYPADRLLKLRGILSAQEMRTTTNKDCNGDPMRYVIKRGLSTLTTIGRLTGFESHVRRYQTFGSRDSVEVAVYPYDQHPGPFSRGGDSGSIIVDARGKFVALLTSGTGSTESSDVTFGTPMHRLWEIIKAKYPGASLYFEGDDE</sequence>
<protein>
    <recommendedName>
        <fullName evidence="4">Serine protease</fullName>
    </recommendedName>
</protein>
<comment type="caution">
    <text evidence="2">The sequence shown here is derived from an EMBL/GenBank/DDBJ whole genome shotgun (WGS) entry which is preliminary data.</text>
</comment>
<feature type="compositionally biased region" description="Acidic residues" evidence="1">
    <location>
        <begin position="174"/>
        <end position="205"/>
    </location>
</feature>
<evidence type="ECO:0000313" key="3">
    <source>
        <dbReference type="Proteomes" id="UP000230002"/>
    </source>
</evidence>
<reference evidence="2 3" key="1">
    <citation type="journal article" date="2015" name="Sci. Rep.">
        <title>Chromosome-level genome map provides insights into diverse defense mechanisms in the medicinal fungus Ganoderma sinense.</title>
        <authorList>
            <person name="Zhu Y."/>
            <person name="Xu J."/>
            <person name="Sun C."/>
            <person name="Zhou S."/>
            <person name="Xu H."/>
            <person name="Nelson D.R."/>
            <person name="Qian J."/>
            <person name="Song J."/>
            <person name="Luo H."/>
            <person name="Xiang L."/>
            <person name="Li Y."/>
            <person name="Xu Z."/>
            <person name="Ji A."/>
            <person name="Wang L."/>
            <person name="Lu S."/>
            <person name="Hayward A."/>
            <person name="Sun W."/>
            <person name="Li X."/>
            <person name="Schwartz D.C."/>
            <person name="Wang Y."/>
            <person name="Chen S."/>
        </authorList>
    </citation>
    <scope>NUCLEOTIDE SEQUENCE [LARGE SCALE GENOMIC DNA]</scope>
    <source>
        <strain evidence="2 3">ZZ0214-1</strain>
    </source>
</reference>
<gene>
    <name evidence="2" type="ORF">GSI_09244</name>
</gene>
<dbReference type="STRING" id="1077348.A0A2G8S619"/>
<dbReference type="OrthoDB" id="5424209at2759"/>